<protein>
    <recommendedName>
        <fullName evidence="3">RING-type domain-containing protein</fullName>
    </recommendedName>
</protein>
<name>A0AAD9GFZ5_9STRA</name>
<dbReference type="EMBL" id="JASMQC010000019">
    <property type="protein sequence ID" value="KAK1937766.1"/>
    <property type="molecule type" value="Genomic_DNA"/>
</dbReference>
<sequence length="413" mass="48295">MATATCQICLDNVKSSQLCTKVCSKNCSAEICQECLGRHVEVTLQQFYPGVLPRIRCPICLVAMHLTRWENLVLNEIKMTLTTKYTELCRQACVVTPPCCHKTDYTHLTVFDLYREPSSPILTLPSQLENFKKLCKRFCRHKIEPRVVLDYAFGTFGEKKAAILMNELTLPRIEDPERRATLLLSLMYFRPNTKTNCCSHDFCFNCKRRGHHKSCLEEFSEANDLVRCRSCRALLLKVEGCDAVNCVCGFNMNWPQERKFRQDRKKGILPVDIFDIPLTADWVAFRPKLSNLMTRMRAKWLHKKTLAMRPLVHPIFAVYLWRFRLHKVLKTQLSIAWMSRRAKRVDEGILSVRGMIRPALASYIWRWRFSQALTTMKTEMYWKAYNRWHPEEIEAEAEELSILFSIGSFDDDE</sequence>
<reference evidence="1" key="1">
    <citation type="submission" date="2023-08" db="EMBL/GenBank/DDBJ databases">
        <title>Reference Genome Resource for the Citrus Pathogen Phytophthora citrophthora.</title>
        <authorList>
            <person name="Moller H."/>
            <person name="Coetzee B."/>
            <person name="Rose L.J."/>
            <person name="Van Niekerk J.M."/>
        </authorList>
    </citation>
    <scope>NUCLEOTIDE SEQUENCE</scope>
    <source>
        <strain evidence="1">STE-U-9442</strain>
    </source>
</reference>
<keyword evidence="2" id="KW-1185">Reference proteome</keyword>
<comment type="caution">
    <text evidence="1">The sequence shown here is derived from an EMBL/GenBank/DDBJ whole genome shotgun (WGS) entry which is preliminary data.</text>
</comment>
<evidence type="ECO:0000313" key="2">
    <source>
        <dbReference type="Proteomes" id="UP001259832"/>
    </source>
</evidence>
<organism evidence="1 2">
    <name type="scientific">Phytophthora citrophthora</name>
    <dbReference type="NCBI Taxonomy" id="4793"/>
    <lineage>
        <taxon>Eukaryota</taxon>
        <taxon>Sar</taxon>
        <taxon>Stramenopiles</taxon>
        <taxon>Oomycota</taxon>
        <taxon>Peronosporomycetes</taxon>
        <taxon>Peronosporales</taxon>
        <taxon>Peronosporaceae</taxon>
        <taxon>Phytophthora</taxon>
    </lineage>
</organism>
<accession>A0AAD9GFZ5</accession>
<dbReference type="Proteomes" id="UP001259832">
    <property type="component" value="Unassembled WGS sequence"/>
</dbReference>
<evidence type="ECO:0008006" key="3">
    <source>
        <dbReference type="Google" id="ProtNLM"/>
    </source>
</evidence>
<proteinExistence type="predicted"/>
<evidence type="ECO:0000313" key="1">
    <source>
        <dbReference type="EMBL" id="KAK1937766.1"/>
    </source>
</evidence>
<gene>
    <name evidence="1" type="ORF">P3T76_009503</name>
</gene>
<dbReference type="AlphaFoldDB" id="A0AAD9GFZ5"/>